<comment type="caution">
    <text evidence="2">The sequence shown here is derived from an EMBL/GenBank/DDBJ whole genome shotgun (WGS) entry which is preliminary data.</text>
</comment>
<gene>
    <name evidence="2" type="ORF">HNY73_009012</name>
</gene>
<keyword evidence="1" id="KW-0472">Membrane</keyword>
<name>A0A8T0F949_ARGBR</name>
<evidence type="ECO:0000313" key="3">
    <source>
        <dbReference type="Proteomes" id="UP000807504"/>
    </source>
</evidence>
<keyword evidence="3" id="KW-1185">Reference proteome</keyword>
<proteinExistence type="predicted"/>
<organism evidence="2 3">
    <name type="scientific">Argiope bruennichi</name>
    <name type="common">Wasp spider</name>
    <name type="synonym">Aranea bruennichi</name>
    <dbReference type="NCBI Taxonomy" id="94029"/>
    <lineage>
        <taxon>Eukaryota</taxon>
        <taxon>Metazoa</taxon>
        <taxon>Ecdysozoa</taxon>
        <taxon>Arthropoda</taxon>
        <taxon>Chelicerata</taxon>
        <taxon>Arachnida</taxon>
        <taxon>Araneae</taxon>
        <taxon>Araneomorphae</taxon>
        <taxon>Entelegynae</taxon>
        <taxon>Araneoidea</taxon>
        <taxon>Araneidae</taxon>
        <taxon>Argiope</taxon>
    </lineage>
</organism>
<dbReference type="EMBL" id="JABXBU010000015">
    <property type="protein sequence ID" value="KAF8787411.1"/>
    <property type="molecule type" value="Genomic_DNA"/>
</dbReference>
<feature type="transmembrane region" description="Helical" evidence="1">
    <location>
        <begin position="51"/>
        <end position="69"/>
    </location>
</feature>
<reference evidence="2" key="2">
    <citation type="submission" date="2020-06" db="EMBL/GenBank/DDBJ databases">
        <authorList>
            <person name="Sheffer M."/>
        </authorList>
    </citation>
    <scope>NUCLEOTIDE SEQUENCE</scope>
</reference>
<keyword evidence="1" id="KW-0812">Transmembrane</keyword>
<dbReference type="AlphaFoldDB" id="A0A8T0F949"/>
<keyword evidence="1" id="KW-1133">Transmembrane helix</keyword>
<sequence length="74" mass="8452">MSATNFLEDLYFISTDINVHMLLAGLCSTLYGIVFSYIFNKSVPANAIKDYITGILIAFIFLMIAYLFHFCYYA</sequence>
<accession>A0A8T0F949</accession>
<protein>
    <submittedName>
        <fullName evidence="2">Uncharacterized protein</fullName>
    </submittedName>
</protein>
<evidence type="ECO:0000313" key="2">
    <source>
        <dbReference type="EMBL" id="KAF8787411.1"/>
    </source>
</evidence>
<reference evidence="2" key="1">
    <citation type="journal article" date="2020" name="bioRxiv">
        <title>Chromosome-level reference genome of the European wasp spider Argiope bruennichi: a resource for studies on range expansion and evolutionary adaptation.</title>
        <authorList>
            <person name="Sheffer M.M."/>
            <person name="Hoppe A."/>
            <person name="Krehenwinkel H."/>
            <person name="Uhl G."/>
            <person name="Kuss A.W."/>
            <person name="Jensen L."/>
            <person name="Jensen C."/>
            <person name="Gillespie R.G."/>
            <person name="Hoff K.J."/>
            <person name="Prost S."/>
        </authorList>
    </citation>
    <scope>NUCLEOTIDE SEQUENCE</scope>
</reference>
<evidence type="ECO:0000256" key="1">
    <source>
        <dbReference type="SAM" id="Phobius"/>
    </source>
</evidence>
<dbReference type="Proteomes" id="UP000807504">
    <property type="component" value="Unassembled WGS sequence"/>
</dbReference>
<feature type="transmembrane region" description="Helical" evidence="1">
    <location>
        <begin position="20"/>
        <end position="39"/>
    </location>
</feature>